<sequence>MKILKNAIEAIQIGLEDFKNEDPRRAQSAIRNIFAGMLLLFKEQLRRMSPENSDEVLIKQIIIPILDANGELSFQGKGKKTVDVQQIRERFKGFGIIVDWKVIDEINNLRNNIEHYYTEESSSVINEVVSKSFGIIRDFCINYLEEEPSILLGPVSWDIFLETEEIYEKEKEESEQSLSKVDWTYSILFESINNMRCPSCKSDLIHAQDVHKYTPSETLPLRCKKCNEEFDFVDVIEECIIEDLASEAYLAIVDGGNDPYTECPECGQSTYVFSEKCCLTCGYQQENKTCLVCGTYLDIEEGYNGNICSYHKWAWEKAERD</sequence>
<dbReference type="Proteomes" id="UP000199307">
    <property type="component" value="Unassembled WGS sequence"/>
</dbReference>
<gene>
    <name evidence="1" type="ORF">SAMN02927916_3240</name>
</gene>
<comment type="caution">
    <text evidence="1">The sequence shown here is derived from an EMBL/GenBank/DDBJ whole genome shotgun (WGS) entry which is preliminary data.</text>
</comment>
<keyword evidence="2" id="KW-1185">Reference proteome</keyword>
<accession>A0ABY0LXG4</accession>
<reference evidence="1 2" key="1">
    <citation type="submission" date="2016-10" db="EMBL/GenBank/DDBJ databases">
        <authorList>
            <person name="Varghese N."/>
            <person name="Submissions S."/>
        </authorList>
    </citation>
    <scope>NUCLEOTIDE SEQUENCE [LARGE SCALE GENOMIC DNA]</scope>
    <source>
        <strain evidence="1 2">CGMCC 1.6859</strain>
    </source>
</reference>
<proteinExistence type="predicted"/>
<name>A0ABY0LXG4_9FLAO</name>
<dbReference type="EMBL" id="FMVC01000005">
    <property type="protein sequence ID" value="SCY76075.1"/>
    <property type="molecule type" value="Genomic_DNA"/>
</dbReference>
<dbReference type="RefSeq" id="WP_091133993.1">
    <property type="nucleotide sequence ID" value="NZ_FMVC01000005.1"/>
</dbReference>
<protein>
    <submittedName>
        <fullName evidence="1">Uncharacterized protein</fullName>
    </submittedName>
</protein>
<evidence type="ECO:0000313" key="1">
    <source>
        <dbReference type="EMBL" id="SCY76075.1"/>
    </source>
</evidence>
<evidence type="ECO:0000313" key="2">
    <source>
        <dbReference type="Proteomes" id="UP000199307"/>
    </source>
</evidence>
<organism evidence="1 2">
    <name type="scientific">Flavobacterium anhuiense</name>
    <dbReference type="NCBI Taxonomy" id="459526"/>
    <lineage>
        <taxon>Bacteria</taxon>
        <taxon>Pseudomonadati</taxon>
        <taxon>Bacteroidota</taxon>
        <taxon>Flavobacteriia</taxon>
        <taxon>Flavobacteriales</taxon>
        <taxon>Flavobacteriaceae</taxon>
        <taxon>Flavobacterium</taxon>
    </lineage>
</organism>